<dbReference type="Proteomes" id="UP000294689">
    <property type="component" value="Unassembled WGS sequence"/>
</dbReference>
<protein>
    <submittedName>
        <fullName evidence="1">Uncharacterized protein</fullName>
    </submittedName>
</protein>
<accession>A0A4R7Q7J8</accession>
<keyword evidence="2" id="KW-1185">Reference proteome</keyword>
<evidence type="ECO:0000313" key="2">
    <source>
        <dbReference type="Proteomes" id="UP000294689"/>
    </source>
</evidence>
<name>A0A4R7Q7J8_9FLAO</name>
<organism evidence="1 2">
    <name type="scientific">Gelidibacter sediminis</name>
    <dbReference type="NCBI Taxonomy" id="1608710"/>
    <lineage>
        <taxon>Bacteria</taxon>
        <taxon>Pseudomonadati</taxon>
        <taxon>Bacteroidota</taxon>
        <taxon>Flavobacteriia</taxon>
        <taxon>Flavobacteriales</taxon>
        <taxon>Flavobacteriaceae</taxon>
        <taxon>Gelidibacter</taxon>
    </lineage>
</organism>
<sequence>MINIRPRYFETAKVMKISLYSELVGSEIECCHLCFQYKFQLEMSFKKHEL</sequence>
<gene>
    <name evidence="1" type="ORF">BXY82_1038</name>
</gene>
<dbReference type="AlphaFoldDB" id="A0A4R7Q7J8"/>
<comment type="caution">
    <text evidence="1">The sequence shown here is derived from an EMBL/GenBank/DDBJ whole genome shotgun (WGS) entry which is preliminary data.</text>
</comment>
<proteinExistence type="predicted"/>
<evidence type="ECO:0000313" key="1">
    <source>
        <dbReference type="EMBL" id="TDU43623.1"/>
    </source>
</evidence>
<reference evidence="1 2" key="1">
    <citation type="submission" date="2019-03" db="EMBL/GenBank/DDBJ databases">
        <title>Genomic Encyclopedia of Archaeal and Bacterial Type Strains, Phase II (KMG-II): from individual species to whole genera.</title>
        <authorList>
            <person name="Goeker M."/>
        </authorList>
    </citation>
    <scope>NUCLEOTIDE SEQUENCE [LARGE SCALE GENOMIC DNA]</scope>
    <source>
        <strain evidence="1 2">DSM 28135</strain>
    </source>
</reference>
<dbReference type="EMBL" id="SOBW01000007">
    <property type="protein sequence ID" value="TDU43623.1"/>
    <property type="molecule type" value="Genomic_DNA"/>
</dbReference>